<feature type="transmembrane region" description="Helical" evidence="1">
    <location>
        <begin position="21"/>
        <end position="40"/>
    </location>
</feature>
<keyword evidence="1" id="KW-0812">Transmembrane</keyword>
<organism evidence="2 3">
    <name type="scientific">Weissella viridescens</name>
    <name type="common">Lactobacillus viridescens</name>
    <dbReference type="NCBI Taxonomy" id="1629"/>
    <lineage>
        <taxon>Bacteria</taxon>
        <taxon>Bacillati</taxon>
        <taxon>Bacillota</taxon>
        <taxon>Bacilli</taxon>
        <taxon>Lactobacillales</taxon>
        <taxon>Lactobacillaceae</taxon>
        <taxon>Weissella</taxon>
    </lineage>
</organism>
<reference evidence="2 3" key="1">
    <citation type="submission" date="2018-06" db="EMBL/GenBank/DDBJ databases">
        <authorList>
            <consortium name="Pathogen Informatics"/>
            <person name="Doyle S."/>
        </authorList>
    </citation>
    <scope>NUCLEOTIDE SEQUENCE [LARGE SCALE GENOMIC DNA]</scope>
    <source>
        <strain evidence="2 3">NCTC13645</strain>
    </source>
</reference>
<evidence type="ECO:0000313" key="2">
    <source>
        <dbReference type="EMBL" id="SUP52135.1"/>
    </source>
</evidence>
<name>A0A380NWV8_WEIVI</name>
<keyword evidence="1" id="KW-0472">Membrane</keyword>
<gene>
    <name evidence="2" type="primary">ltaS1_2</name>
    <name evidence="2" type="ORF">NCTC13645_00008</name>
</gene>
<protein>
    <submittedName>
        <fullName evidence="2">Lipoteichoic acid synthase 1</fullName>
    </submittedName>
</protein>
<evidence type="ECO:0000256" key="1">
    <source>
        <dbReference type="SAM" id="Phobius"/>
    </source>
</evidence>
<keyword evidence="1" id="KW-1133">Transmembrane helix</keyword>
<sequence>MLTLLIAFKLIHVNRHAVRRWVAGLTTLLGVALMFVGYGLSESDRSGLLVRTFDNNYIVKYLGLNEYAAYNIYKTQKTAEVKNRRRLKTLKRLRSLLNLITPFLMHNTMERLRERML</sequence>
<dbReference type="EMBL" id="UHIV01000001">
    <property type="protein sequence ID" value="SUP52135.1"/>
    <property type="molecule type" value="Genomic_DNA"/>
</dbReference>
<evidence type="ECO:0000313" key="3">
    <source>
        <dbReference type="Proteomes" id="UP000254621"/>
    </source>
</evidence>
<accession>A0A380NWV8</accession>
<proteinExistence type="predicted"/>
<dbReference type="Proteomes" id="UP000254621">
    <property type="component" value="Unassembled WGS sequence"/>
</dbReference>
<dbReference type="AlphaFoldDB" id="A0A380NWV8"/>